<dbReference type="InterPro" id="IPR037359">
    <property type="entry name" value="NST/OST"/>
</dbReference>
<organism evidence="5 6">
    <name type="scientific">Novosphingobium panipatense</name>
    <dbReference type="NCBI Taxonomy" id="428991"/>
    <lineage>
        <taxon>Bacteria</taxon>
        <taxon>Pseudomonadati</taxon>
        <taxon>Pseudomonadota</taxon>
        <taxon>Alphaproteobacteria</taxon>
        <taxon>Sphingomonadales</taxon>
        <taxon>Sphingomonadaceae</taxon>
        <taxon>Novosphingobium</taxon>
    </lineage>
</organism>
<sequence length="311" mass="35526">MSGRDWYPSFIVIGAVKAATTWIQMRLQENPRIFLPDCEPHFFSAGFERGEEHYRTFFETRPSSVEIVGEKSADYLAHPLAAQRVAKMLPDVRLVLQLRNPVERAYSDYKMFYRRGTISGPPEEYLSRPDSSVPRFLEDGLYARHLRRWLDLFPRENILVYLYEDVDRRPEEIVHSVSRHIGVEPVYAPERVSQRENNSRAAILPLPLRRALAPLKGVVRPLRGNPLFEGTRSLMAREIAYPPLSPALRQHLIDFYARDVEQLASLCDLDLTSWNLSGLQKVHSITAAPSSTSSPILARRGSAANSRERTG</sequence>
<accession>A0ABY1QHQ0</accession>
<proteinExistence type="predicted"/>
<dbReference type="InterPro" id="IPR027417">
    <property type="entry name" value="P-loop_NTPase"/>
</dbReference>
<gene>
    <name evidence="5" type="ORF">SAMN06296065_10674</name>
</gene>
<feature type="region of interest" description="Disordered" evidence="3">
    <location>
        <begin position="290"/>
        <end position="311"/>
    </location>
</feature>
<evidence type="ECO:0000256" key="3">
    <source>
        <dbReference type="SAM" id="MobiDB-lite"/>
    </source>
</evidence>
<dbReference type="Pfam" id="PF00685">
    <property type="entry name" value="Sulfotransfer_1"/>
    <property type="match status" value="1"/>
</dbReference>
<reference evidence="5 6" key="1">
    <citation type="submission" date="2017-05" db="EMBL/GenBank/DDBJ databases">
        <authorList>
            <person name="Varghese N."/>
            <person name="Submissions S."/>
        </authorList>
    </citation>
    <scope>NUCLEOTIDE SEQUENCE [LARGE SCALE GENOMIC DNA]</scope>
    <source>
        <strain evidence="5 6">SM16</strain>
    </source>
</reference>
<feature type="domain" description="Sulfotransferase" evidence="4">
    <location>
        <begin position="10"/>
        <end position="184"/>
    </location>
</feature>
<dbReference type="EMBL" id="FXUI01000006">
    <property type="protein sequence ID" value="SMP71864.1"/>
    <property type="molecule type" value="Genomic_DNA"/>
</dbReference>
<protein>
    <submittedName>
        <fullName evidence="5">Sulfotransferase domain-containing protein</fullName>
    </submittedName>
</protein>
<name>A0ABY1QHQ0_9SPHN</name>
<dbReference type="InterPro" id="IPR000863">
    <property type="entry name" value="Sulfotransferase_dom"/>
</dbReference>
<keyword evidence="2" id="KW-0325">Glycoprotein</keyword>
<dbReference type="PANTHER" id="PTHR10605:SF56">
    <property type="entry name" value="BIFUNCTIONAL HEPARAN SULFATE N-DEACETYLASE_N-SULFOTRANSFERASE"/>
    <property type="match status" value="1"/>
</dbReference>
<keyword evidence="1" id="KW-0808">Transferase</keyword>
<dbReference type="RefSeq" id="WP_283406300.1">
    <property type="nucleotide sequence ID" value="NZ_FXUI01000006.1"/>
</dbReference>
<evidence type="ECO:0000313" key="5">
    <source>
        <dbReference type="EMBL" id="SMP71864.1"/>
    </source>
</evidence>
<evidence type="ECO:0000256" key="1">
    <source>
        <dbReference type="ARBA" id="ARBA00022679"/>
    </source>
</evidence>
<dbReference type="SUPFAM" id="SSF52540">
    <property type="entry name" value="P-loop containing nucleoside triphosphate hydrolases"/>
    <property type="match status" value="1"/>
</dbReference>
<dbReference type="Proteomes" id="UP001157910">
    <property type="component" value="Unassembled WGS sequence"/>
</dbReference>
<evidence type="ECO:0000259" key="4">
    <source>
        <dbReference type="Pfam" id="PF00685"/>
    </source>
</evidence>
<keyword evidence="6" id="KW-1185">Reference proteome</keyword>
<dbReference type="Gene3D" id="3.40.50.300">
    <property type="entry name" value="P-loop containing nucleotide triphosphate hydrolases"/>
    <property type="match status" value="1"/>
</dbReference>
<dbReference type="PANTHER" id="PTHR10605">
    <property type="entry name" value="HEPARAN SULFATE SULFOTRANSFERASE"/>
    <property type="match status" value="1"/>
</dbReference>
<evidence type="ECO:0000256" key="2">
    <source>
        <dbReference type="ARBA" id="ARBA00023180"/>
    </source>
</evidence>
<evidence type="ECO:0000313" key="6">
    <source>
        <dbReference type="Proteomes" id="UP001157910"/>
    </source>
</evidence>
<comment type="caution">
    <text evidence="5">The sequence shown here is derived from an EMBL/GenBank/DDBJ whole genome shotgun (WGS) entry which is preliminary data.</text>
</comment>